<keyword evidence="4" id="KW-0411">Iron-sulfur</keyword>
<gene>
    <name evidence="6" type="ORF">SAMN05660337_2727</name>
</gene>
<evidence type="ECO:0000256" key="4">
    <source>
        <dbReference type="ARBA" id="ARBA00023014"/>
    </source>
</evidence>
<dbReference type="GO" id="GO:0046872">
    <property type="term" value="F:metal ion binding"/>
    <property type="evidence" value="ECO:0007669"/>
    <property type="project" value="UniProtKB-KW"/>
</dbReference>
<organism evidence="6 7">
    <name type="scientific">Maridesulfovibrio ferrireducens</name>
    <dbReference type="NCBI Taxonomy" id="246191"/>
    <lineage>
        <taxon>Bacteria</taxon>
        <taxon>Pseudomonadati</taxon>
        <taxon>Thermodesulfobacteriota</taxon>
        <taxon>Desulfovibrionia</taxon>
        <taxon>Desulfovibrionales</taxon>
        <taxon>Desulfovibrionaceae</taxon>
        <taxon>Maridesulfovibrio</taxon>
    </lineage>
</organism>
<dbReference type="GO" id="GO:0008168">
    <property type="term" value="F:methyltransferase activity"/>
    <property type="evidence" value="ECO:0007669"/>
    <property type="project" value="InterPro"/>
</dbReference>
<evidence type="ECO:0000313" key="6">
    <source>
        <dbReference type="EMBL" id="SDL34801.1"/>
    </source>
</evidence>
<dbReference type="InterPro" id="IPR052571">
    <property type="entry name" value="Mt_RNA_Methyltransferase"/>
</dbReference>
<dbReference type="InterPro" id="IPR015324">
    <property type="entry name" value="Ribosomal_Rsm22-like"/>
</dbReference>
<dbReference type="PANTHER" id="PTHR13184">
    <property type="entry name" value="37S RIBOSOMAL PROTEIN S22"/>
    <property type="match status" value="1"/>
</dbReference>
<evidence type="ECO:0000313" key="7">
    <source>
        <dbReference type="Proteomes" id="UP000199053"/>
    </source>
</evidence>
<dbReference type="GO" id="GO:0051536">
    <property type="term" value="F:iron-sulfur cluster binding"/>
    <property type="evidence" value="ECO:0007669"/>
    <property type="project" value="UniProtKB-KW"/>
</dbReference>
<feature type="region of interest" description="Disordered" evidence="5">
    <location>
        <begin position="376"/>
        <end position="444"/>
    </location>
</feature>
<dbReference type="GO" id="GO:0006412">
    <property type="term" value="P:translation"/>
    <property type="evidence" value="ECO:0007669"/>
    <property type="project" value="InterPro"/>
</dbReference>
<evidence type="ECO:0000256" key="3">
    <source>
        <dbReference type="ARBA" id="ARBA00023004"/>
    </source>
</evidence>
<evidence type="ECO:0000256" key="2">
    <source>
        <dbReference type="ARBA" id="ARBA00022946"/>
    </source>
</evidence>
<proteinExistence type="predicted"/>
<dbReference type="STRING" id="246191.SAMN05660337_2727"/>
<sequence length="444" mass="49759">MSIRVTSLFPLPPEKITSTLEYYSKVLDQAVPLRARHKEEIHYAIRDLSKMLTGDRASLPKDYMGDPRTLNAYLRFYLPWNLYRLTRLFQGMDFNLPENGVIIDLGAGPLTVAQALWIAKPELRDKRLTFINVDRSPKPMREGQKLFEALAGKSPWKMVNVKGGPSSKIREKADLLITANMVNEASSGMRTPLQLWANKFCQQISRMLAPKGKMLIIEPGIRRSGRVLSIMRNEFMERGLSILAPCPHQEECPLNGEQGKSWCHFNFDSNHAPEWLQKLSAKCRMEKDNVSMSFLYVAQSDTPPPAAAEGEMLIRTISESFRIDDGGFGQYACAAQGLILLLAKGGARSIFPGGLIGMPEPEKMEEDLKSGAKIVELPTRAIHKSADEKASDSKSDHDSKKDNRSKSAPDSRKSSSPKGRSDSRSDSRPHSKKDSYKKNKPPRK</sequence>
<dbReference type="GO" id="GO:0015935">
    <property type="term" value="C:small ribosomal subunit"/>
    <property type="evidence" value="ECO:0007669"/>
    <property type="project" value="TreeGrafter"/>
</dbReference>
<dbReference type="Proteomes" id="UP000199053">
    <property type="component" value="Unassembled WGS sequence"/>
</dbReference>
<dbReference type="AlphaFoldDB" id="A0A1G9JBP9"/>
<keyword evidence="1" id="KW-0479">Metal-binding</keyword>
<dbReference type="InterPro" id="IPR029063">
    <property type="entry name" value="SAM-dependent_MTases_sf"/>
</dbReference>
<dbReference type="EMBL" id="FNGA01000004">
    <property type="protein sequence ID" value="SDL34801.1"/>
    <property type="molecule type" value="Genomic_DNA"/>
</dbReference>
<dbReference type="PANTHER" id="PTHR13184:SF5">
    <property type="entry name" value="METHYLTRANSFERASE-LIKE PROTEIN 17, MITOCHONDRIAL"/>
    <property type="match status" value="1"/>
</dbReference>
<evidence type="ECO:0000256" key="5">
    <source>
        <dbReference type="SAM" id="MobiDB-lite"/>
    </source>
</evidence>
<dbReference type="Pfam" id="PF09243">
    <property type="entry name" value="Rsm22"/>
    <property type="match status" value="1"/>
</dbReference>
<dbReference type="OrthoDB" id="9799639at2"/>
<accession>A0A1G9JBP9</accession>
<dbReference type="RefSeq" id="WP_092162029.1">
    <property type="nucleotide sequence ID" value="NZ_FNGA01000004.1"/>
</dbReference>
<reference evidence="7" key="1">
    <citation type="submission" date="2016-10" db="EMBL/GenBank/DDBJ databases">
        <authorList>
            <person name="Varghese N."/>
            <person name="Submissions S."/>
        </authorList>
    </citation>
    <scope>NUCLEOTIDE SEQUENCE [LARGE SCALE GENOMIC DNA]</scope>
    <source>
        <strain evidence="7">DSM 16995</strain>
    </source>
</reference>
<keyword evidence="7" id="KW-1185">Reference proteome</keyword>
<name>A0A1G9JBP9_9BACT</name>
<keyword evidence="2" id="KW-0809">Transit peptide</keyword>
<dbReference type="GO" id="GO:0003735">
    <property type="term" value="F:structural constituent of ribosome"/>
    <property type="evidence" value="ECO:0007669"/>
    <property type="project" value="TreeGrafter"/>
</dbReference>
<dbReference type="SUPFAM" id="SSF53335">
    <property type="entry name" value="S-adenosyl-L-methionine-dependent methyltransferases"/>
    <property type="match status" value="1"/>
</dbReference>
<feature type="compositionally biased region" description="Basic and acidic residues" evidence="5">
    <location>
        <begin position="384"/>
        <end position="437"/>
    </location>
</feature>
<keyword evidence="3" id="KW-0408">Iron</keyword>
<protein>
    <submittedName>
        <fullName evidence="6">Small ribosomal subunit Rsm22</fullName>
    </submittedName>
</protein>
<evidence type="ECO:0000256" key="1">
    <source>
        <dbReference type="ARBA" id="ARBA00022723"/>
    </source>
</evidence>